<dbReference type="EMBL" id="JAPDPI010000025">
    <property type="protein sequence ID" value="MCW3806536.1"/>
    <property type="molecule type" value="Genomic_DNA"/>
</dbReference>
<comment type="caution">
    <text evidence="1">The sequence shown here is derived from an EMBL/GenBank/DDBJ whole genome shotgun (WGS) entry which is preliminary data.</text>
</comment>
<dbReference type="InterPro" id="IPR011856">
    <property type="entry name" value="tRNA_endonuc-like_dom_sf"/>
</dbReference>
<gene>
    <name evidence="1" type="ORF">OM074_12950</name>
</gene>
<dbReference type="Proteomes" id="UP001207408">
    <property type="component" value="Unassembled WGS sequence"/>
</dbReference>
<reference evidence="1" key="1">
    <citation type="submission" date="2022-10" db="EMBL/GenBank/DDBJ databases">
        <authorList>
            <person name="Yu W.X."/>
        </authorList>
    </citation>
    <scope>NUCLEOTIDE SEQUENCE</scope>
    <source>
        <strain evidence="1">D04</strain>
    </source>
</reference>
<evidence type="ECO:0000313" key="1">
    <source>
        <dbReference type="EMBL" id="MCW3806536.1"/>
    </source>
</evidence>
<dbReference type="AlphaFoldDB" id="A0AAE3MFL9"/>
<dbReference type="Gene3D" id="3.40.1350.10">
    <property type="match status" value="1"/>
</dbReference>
<evidence type="ECO:0008006" key="3">
    <source>
        <dbReference type="Google" id="ProtNLM"/>
    </source>
</evidence>
<name>A0AAE3MFL9_9BACT</name>
<proteinExistence type="predicted"/>
<keyword evidence="2" id="KW-1185">Reference proteome</keyword>
<sequence length="348" mass="40609">MKLFTIDKDGKFVQFKEQEFKEENKEIDLEILLENNPEYFFDNSKILIIGRQVTTNLNTFIDLLGVDQFGNTVVIELKRGKTPRETLAQLIEYASFIDNLDYNQLNEIYQDYSGEDANLEDYHQEYYKSDSADKVSWNKNSKLVIVASNITPEIKQTAMYLRKKGLDVYCVEFKYFVNNSDNKMISSDFVVGDEEFIRTKISSSAQLPKTDKEKFLITLDKNGKLLFDSLFKFAEQKELIFRWGSKGFSLNKTFTNGFVGLCFGYPPNSVYKQSIYTGFEEINKKIKNAETVIDFYKSELEKFGKFEQAKSNLKWVINKEINTPDIENYLDILKRVIEKIEMEGLKIE</sequence>
<accession>A0AAE3MFL9</accession>
<protein>
    <recommendedName>
        <fullName evidence="3">DUF91 domain-containing protein</fullName>
    </recommendedName>
</protein>
<dbReference type="GO" id="GO:0003676">
    <property type="term" value="F:nucleic acid binding"/>
    <property type="evidence" value="ECO:0007669"/>
    <property type="project" value="InterPro"/>
</dbReference>
<dbReference type="RefSeq" id="WP_301200059.1">
    <property type="nucleotide sequence ID" value="NZ_JAPDPI010000025.1"/>
</dbReference>
<organism evidence="1 2">
    <name type="scientific">Plebeiibacterium marinum</name>
    <dbReference type="NCBI Taxonomy" id="2992111"/>
    <lineage>
        <taxon>Bacteria</taxon>
        <taxon>Pseudomonadati</taxon>
        <taxon>Bacteroidota</taxon>
        <taxon>Bacteroidia</taxon>
        <taxon>Marinilabiliales</taxon>
        <taxon>Marinilabiliaceae</taxon>
        <taxon>Plebeiibacterium</taxon>
    </lineage>
</organism>
<evidence type="ECO:0000313" key="2">
    <source>
        <dbReference type="Proteomes" id="UP001207408"/>
    </source>
</evidence>